<feature type="coiled-coil region" evidence="1">
    <location>
        <begin position="685"/>
        <end position="712"/>
    </location>
</feature>
<dbReference type="Proteomes" id="UP000767446">
    <property type="component" value="Unassembled WGS sequence"/>
</dbReference>
<accession>A0A941JSB9</accession>
<gene>
    <name evidence="2" type="ORF">DSM107014_09820</name>
</gene>
<dbReference type="AlphaFoldDB" id="A0A941JSB9"/>
<comment type="caution">
    <text evidence="2">The sequence shown here is derived from an EMBL/GenBank/DDBJ whole genome shotgun (WGS) entry which is preliminary data.</text>
</comment>
<evidence type="ECO:0000313" key="3">
    <source>
        <dbReference type="Proteomes" id="UP000767446"/>
    </source>
</evidence>
<keyword evidence="1" id="KW-0175">Coiled coil</keyword>
<organism evidence="2 3">
    <name type="scientific">Gomphosphaeria aponina SAG 52.96 = DSM 107014</name>
    <dbReference type="NCBI Taxonomy" id="1521640"/>
    <lineage>
        <taxon>Bacteria</taxon>
        <taxon>Bacillati</taxon>
        <taxon>Cyanobacteriota</taxon>
        <taxon>Cyanophyceae</taxon>
        <taxon>Oscillatoriophycideae</taxon>
        <taxon>Chroococcales</taxon>
        <taxon>Gomphosphaeriaceae</taxon>
        <taxon>Gomphosphaeria</taxon>
    </lineage>
</organism>
<evidence type="ECO:0000256" key="1">
    <source>
        <dbReference type="SAM" id="Coils"/>
    </source>
</evidence>
<evidence type="ECO:0000313" key="2">
    <source>
        <dbReference type="EMBL" id="MBR8828176.1"/>
    </source>
</evidence>
<proteinExistence type="predicted"/>
<reference evidence="2" key="1">
    <citation type="submission" date="2021-02" db="EMBL/GenBank/DDBJ databases">
        <title>Metagenome analyses of Stigonema ocellatum DSM 106950, Chlorogloea purpurea SAG 13.99 and Gomphosphaeria aponina DSM 107014.</title>
        <authorList>
            <person name="Marter P."/>
            <person name="Huang S."/>
        </authorList>
    </citation>
    <scope>NUCLEOTIDE SEQUENCE</scope>
    <source>
        <strain evidence="2">JP213</strain>
    </source>
</reference>
<name>A0A941JSB9_9CHRO</name>
<protein>
    <submittedName>
        <fullName evidence="2">Uncharacterized protein</fullName>
    </submittedName>
</protein>
<sequence>MLKKQQLDLLKKSNKTLAIIGKFRSEDDQIRYVFKNTGTKDGKISVADLFAKLKPELRSSSKGILPIGDTIFNKYELDTPLNAGDKGNSQPILFDSPLLDGTIYSGEEATGIQEQGKEVVKQLIESLDTVAYFTKSNFTKSLLKIAKHYLFLEANEHLEHKIAEDAQWYTTIYSERGLCSIIVQYLSAHEQDEPEIEIAFRKFLNDLKNNSGEKIYTEEQINQLAEALIRCKRVMLDGAEEDTTWSKIAKTSVFSWLKNYASDSDYGISHPQIGKKVGDRNFLAYYNVFMEASDKIHRLVRTQAIHSSIFCWLASKYTKWEVTSTEQAAQKMYEIGVENQGEKRIRGESREARSRNLELIQKAKIEETIANKIEGDENYQIFAEIAEDNIFVALLPDRAVTLKALRLRAKNLFKKLNQIASGKAGQLLKENDEFNQLFVKYYRSILNTETDAEITEFAERLNKEAAKDKDLEKFKNLDMKKLIEVVIKKAQEDEEDRTLKIKVKEAFISEFAQKSKNRFAEEYLKNQDQITREKQNAEDLYDLRSMIDVGFKQETAGGPVNVVTDLSMPDFDNIDQDIKIKRRENIRQETQTATNKSFNGQIVAAKPSIFESLPANTKSNVIDGEGQTIGSFTINKNNIELTVDNIEDSDKISSTEAKIEFDGKTYKIHDLDIPEIMDLPKSDEIKKAKKIAETAQNNFQQLSKSMDAILEKYQNEESSEPYFNRSFRSLLLCEYIQSAPKGATQIGREDLSNILGLMVDIVEHIGEVDNDKIFDGVLSKEPELLRLLQKINLSQYYPVEEGEEGKRQISTILQYHYELCKKLNNVKKYLQELEELKNFFAAMQRTDLEIVVINSTVGEYGDIYNIEDYETYSFNADYPAVVYLTSQSQADAGSLTKMADTLGELIDDYDNAKNLQIPIFVSPQTLPVDKIPLPLICPTEKFELPLLVFDPNETPGKDKLSITTDWQEQQNSYLLLSAATMLVDSSIAMGSVTKFLPPVSNKIRKDFDINIKKNQALVDLLRQFWLSSKCKLIDTLIFTKWLNVMILAKREDNKINIKEDFGQVLDEKLWNIREFPEVSQAAFATISPLANLPVKVEYNNQFSSPSSLGGGDFPMMETYGTSLEKAEKYIFEVPWKDLFAEYLERE</sequence>
<dbReference type="EMBL" id="JADQBC010000058">
    <property type="protein sequence ID" value="MBR8828176.1"/>
    <property type="molecule type" value="Genomic_DNA"/>
</dbReference>